<dbReference type="InterPro" id="IPR004837">
    <property type="entry name" value="NaCa_Exmemb"/>
</dbReference>
<evidence type="ECO:0000256" key="1">
    <source>
        <dbReference type="ARBA" id="ARBA00004127"/>
    </source>
</evidence>
<organism evidence="10 11">
    <name type="scientific">Vitis vinifera</name>
    <name type="common">Grape</name>
    <dbReference type="NCBI Taxonomy" id="29760"/>
    <lineage>
        <taxon>Eukaryota</taxon>
        <taxon>Viridiplantae</taxon>
        <taxon>Streptophyta</taxon>
        <taxon>Embryophyta</taxon>
        <taxon>Tracheophyta</taxon>
        <taxon>Spermatophyta</taxon>
        <taxon>Magnoliopsida</taxon>
        <taxon>eudicotyledons</taxon>
        <taxon>Gunneridae</taxon>
        <taxon>Pentapetalae</taxon>
        <taxon>rosids</taxon>
        <taxon>Vitales</taxon>
        <taxon>Vitaceae</taxon>
        <taxon>Viteae</taxon>
        <taxon>Vitis</taxon>
    </lineage>
</organism>
<feature type="transmembrane region" description="Helical" evidence="8">
    <location>
        <begin position="71"/>
        <end position="92"/>
    </location>
</feature>
<keyword evidence="3" id="KW-0050">Antiport</keyword>
<gene>
    <name evidence="10" type="primary">NCL_5</name>
    <name evidence="10" type="ORF">CK203_015448</name>
</gene>
<evidence type="ECO:0000313" key="10">
    <source>
        <dbReference type="EMBL" id="RVX09338.1"/>
    </source>
</evidence>
<dbReference type="GO" id="GO:0012505">
    <property type="term" value="C:endomembrane system"/>
    <property type="evidence" value="ECO:0007669"/>
    <property type="project" value="UniProtKB-SubCell"/>
</dbReference>
<dbReference type="AlphaFoldDB" id="A0A438JK51"/>
<dbReference type="InterPro" id="IPR011992">
    <property type="entry name" value="EF-hand-dom_pair"/>
</dbReference>
<evidence type="ECO:0000256" key="2">
    <source>
        <dbReference type="ARBA" id="ARBA00022448"/>
    </source>
</evidence>
<name>A0A438JK51_VITVI</name>
<dbReference type="InterPro" id="IPR004713">
    <property type="entry name" value="CaH_exchang"/>
</dbReference>
<feature type="transmembrane region" description="Helical" evidence="8">
    <location>
        <begin position="112"/>
        <end position="137"/>
    </location>
</feature>
<feature type="domain" description="Sodium/calcium exchanger membrane region" evidence="9">
    <location>
        <begin position="362"/>
        <end position="473"/>
    </location>
</feature>
<feature type="transmembrane region" description="Helical" evidence="8">
    <location>
        <begin position="456"/>
        <end position="474"/>
    </location>
</feature>
<dbReference type="GO" id="GO:0016020">
    <property type="term" value="C:membrane"/>
    <property type="evidence" value="ECO:0007669"/>
    <property type="project" value="InterPro"/>
</dbReference>
<comment type="subcellular location">
    <subcellularLocation>
        <location evidence="1">Endomembrane system</location>
        <topology evidence="1">Multi-pass membrane protein</topology>
    </subcellularLocation>
</comment>
<evidence type="ECO:0000256" key="5">
    <source>
        <dbReference type="ARBA" id="ARBA00022989"/>
    </source>
</evidence>
<feature type="transmembrane region" description="Helical" evidence="8">
    <location>
        <begin position="172"/>
        <end position="193"/>
    </location>
</feature>
<evidence type="ECO:0000256" key="7">
    <source>
        <dbReference type="ARBA" id="ARBA00023136"/>
    </source>
</evidence>
<feature type="transmembrane region" description="Helical" evidence="8">
    <location>
        <begin position="430"/>
        <end position="450"/>
    </location>
</feature>
<keyword evidence="4 8" id="KW-0812">Transmembrane</keyword>
<reference evidence="10 11" key="1">
    <citation type="journal article" date="2018" name="PLoS Genet.">
        <title>Population sequencing reveals clonal diversity and ancestral inbreeding in the grapevine cultivar Chardonnay.</title>
        <authorList>
            <person name="Roach M.J."/>
            <person name="Johnson D.L."/>
            <person name="Bohlmann J."/>
            <person name="van Vuuren H.J."/>
            <person name="Jones S.J."/>
            <person name="Pretorius I.S."/>
            <person name="Schmidt S.A."/>
            <person name="Borneman A.R."/>
        </authorList>
    </citation>
    <scope>NUCLEOTIDE SEQUENCE [LARGE SCALE GENOMIC DNA]</scope>
    <source>
        <strain evidence="11">cv. Chardonnay</strain>
        <tissue evidence="10">Leaf</tissue>
    </source>
</reference>
<keyword evidence="5 8" id="KW-1133">Transmembrane helix</keyword>
<evidence type="ECO:0000256" key="8">
    <source>
        <dbReference type="SAM" id="Phobius"/>
    </source>
</evidence>
<feature type="domain" description="Sodium/calcium exchanger membrane region" evidence="9">
    <location>
        <begin position="41"/>
        <end position="196"/>
    </location>
</feature>
<protein>
    <submittedName>
        <fullName evidence="10">Sodium/calcium exchanger NCL</fullName>
    </submittedName>
</protein>
<keyword evidence="6" id="KW-0406">Ion transport</keyword>
<comment type="caution">
    <text evidence="10">The sequence shown here is derived from an EMBL/GenBank/DDBJ whole genome shotgun (WGS) entry which is preliminary data.</text>
</comment>
<dbReference type="GO" id="GO:0015368">
    <property type="term" value="F:calcium:monoatomic cation antiporter activity"/>
    <property type="evidence" value="ECO:0007669"/>
    <property type="project" value="UniProtKB-ARBA"/>
</dbReference>
<dbReference type="PANTHER" id="PTHR31503:SF45">
    <property type="entry name" value="SODIUM_CALCIUM EXCHANGER NCL-LIKE"/>
    <property type="match status" value="1"/>
</dbReference>
<keyword evidence="2" id="KW-0813">Transport</keyword>
<dbReference type="SUPFAM" id="SSF47473">
    <property type="entry name" value="EF-hand"/>
    <property type="match status" value="1"/>
</dbReference>
<evidence type="ECO:0000256" key="6">
    <source>
        <dbReference type="ARBA" id="ARBA00023065"/>
    </source>
</evidence>
<dbReference type="EMBL" id="QGNW01000038">
    <property type="protein sequence ID" value="RVX09338.1"/>
    <property type="molecule type" value="Genomic_DNA"/>
</dbReference>
<proteinExistence type="predicted"/>
<dbReference type="Gene3D" id="1.10.238.10">
    <property type="entry name" value="EF-hand"/>
    <property type="match status" value="1"/>
</dbReference>
<feature type="transmembrane region" description="Helical" evidence="8">
    <location>
        <begin position="396"/>
        <end position="418"/>
    </location>
</feature>
<accession>A0A438JK51</accession>
<evidence type="ECO:0000259" key="9">
    <source>
        <dbReference type="Pfam" id="PF01699"/>
    </source>
</evidence>
<evidence type="ECO:0000256" key="4">
    <source>
        <dbReference type="ARBA" id="ARBA00022692"/>
    </source>
</evidence>
<evidence type="ECO:0000313" key="11">
    <source>
        <dbReference type="Proteomes" id="UP000288805"/>
    </source>
</evidence>
<dbReference type="PANTHER" id="PTHR31503">
    <property type="entry name" value="VACUOLAR CALCIUM ION TRANSPORTER"/>
    <property type="match status" value="1"/>
</dbReference>
<evidence type="ECO:0000256" key="3">
    <source>
        <dbReference type="ARBA" id="ARBA00022449"/>
    </source>
</evidence>
<keyword evidence="7 8" id="KW-0472">Membrane</keyword>
<feature type="transmembrane region" description="Helical" evidence="8">
    <location>
        <begin position="362"/>
        <end position="384"/>
    </location>
</feature>
<dbReference type="Pfam" id="PF01699">
    <property type="entry name" value="Na_Ca_ex"/>
    <property type="match status" value="2"/>
</dbReference>
<dbReference type="Proteomes" id="UP000288805">
    <property type="component" value="Unassembled WGS sequence"/>
</dbReference>
<feature type="transmembrane region" description="Helical" evidence="8">
    <location>
        <begin position="41"/>
        <end position="59"/>
    </location>
</feature>
<sequence>MELERFSNQILLFLSTGLHQIAAIARGLDSCHAPPLCLENIFLMLVYVSLMLFAAKLLYDGSEILVEVVSPRISGGVFLPLLGSLLDAIISFASRLCGNTETAENDKVSAGIGLLTGSTAMLLMLLGGCCIIDGSALSTNVRASYTARIMVKSVMPFIIIQLSQILNRTSPICLVVLISLIISVSLLLAYCLYQVFHPSILKRRITYANPKHIMPRTEKKLKCCSLGRLLTANDEPDVEDMRRLYEVIGENSDQLISASELRALITGFPIKDKESAIDDAVGEVMRDFDSCGDSKINIDVFIKDISKWRSKNSAACSSDNDLKTRLVVDHFNLAANREHELLGVQSDEVAKIKNPKWSASKAVLMLLLGSLIAATFADSLINAVGNFSTDTNIPSFLVSFAVLPFAISSEAVAALMFASQNKLRISLTFSKIYGAVSMNNLLCLSVFLGLLYFRHLSWNFTSDVLIILIVWSFLPKNMG</sequence>